<dbReference type="InterPro" id="IPR002345">
    <property type="entry name" value="Lipocalin"/>
</dbReference>
<evidence type="ECO:0000256" key="3">
    <source>
        <dbReference type="SAM" id="SignalP"/>
    </source>
</evidence>
<reference evidence="5" key="2">
    <citation type="submission" date="2025-08" db="UniProtKB">
        <authorList>
            <consortium name="RefSeq"/>
        </authorList>
    </citation>
    <scope>IDENTIFICATION</scope>
    <source>
        <tissue evidence="5">Blood</tissue>
    </source>
</reference>
<dbReference type="GeneID" id="128311543"/>
<feature type="compositionally biased region" description="Low complexity" evidence="2">
    <location>
        <begin position="36"/>
        <end position="49"/>
    </location>
</feature>
<keyword evidence="3" id="KW-0732">Signal</keyword>
<sequence length="332" mass="36294">MKILLLLLGVVLVCGGRLPLPDGRLPLPDSRLPLPDGRLPLPDGRLPLPDGHPPLPDGRLPLPDGRLPLPDGRLPLPDGRLPLPDGHPPLPDGRLPLPDGRLPLPEGHLPLPDSHPPLQDNLTQLSGEWNTLLVAATNSDKISNGPFHGYMRKVDVDITNGTVVFNFSVMTNGRCTEKSAVGTIGRDKFINIGYTNQNIFNLFSASSTSITINMNAKRNTTKAFVLLDTNQNIFHIGYDSLGSLIIRTANVDRAGHTTQVFALLGKRLHPDDNDFAKFRELMRQNNIPEENLIDISKTEKCPKNENGPTHPEHSASLRTRNTVFPMQSGSTA</sequence>
<dbReference type="RefSeq" id="XP_053058001.1">
    <property type="nucleotide sequence ID" value="XM_053202026.1"/>
</dbReference>
<proteinExistence type="inferred from homology"/>
<dbReference type="PANTHER" id="PTHR11430:SF65">
    <property type="entry name" value="ODORANT-BINDING PROTEIN 1A-RELATED"/>
    <property type="match status" value="1"/>
</dbReference>
<feature type="region of interest" description="Disordered" evidence="2">
    <location>
        <begin position="298"/>
        <end position="332"/>
    </location>
</feature>
<dbReference type="Proteomes" id="UP001652583">
    <property type="component" value="Chromosome X"/>
</dbReference>
<evidence type="ECO:0000313" key="5">
    <source>
        <dbReference type="RefSeq" id="XP_053058001.1"/>
    </source>
</evidence>
<feature type="compositionally biased region" description="Low complexity" evidence="2">
    <location>
        <begin position="57"/>
        <end position="84"/>
    </location>
</feature>
<keyword evidence="4" id="KW-1185">Reference proteome</keyword>
<dbReference type="Gene3D" id="2.40.128.20">
    <property type="match status" value="1"/>
</dbReference>
<protein>
    <submittedName>
        <fullName evidence="5">Uncharacterized protein LOC128311543 isoform X1</fullName>
    </submittedName>
</protein>
<feature type="compositionally biased region" description="Low complexity" evidence="2">
    <location>
        <begin position="92"/>
        <end position="105"/>
    </location>
</feature>
<comment type="similarity">
    <text evidence="1">Belongs to the calycin superfamily. Lipocalin family.</text>
</comment>
<dbReference type="PANTHER" id="PTHR11430">
    <property type="entry name" value="LIPOCALIN"/>
    <property type="match status" value="1"/>
</dbReference>
<name>A0ABM3NEZ9_ACIJB</name>
<organism evidence="4 5">
    <name type="scientific">Acinonyx jubatus</name>
    <name type="common">Cheetah</name>
    <dbReference type="NCBI Taxonomy" id="32536"/>
    <lineage>
        <taxon>Eukaryota</taxon>
        <taxon>Metazoa</taxon>
        <taxon>Chordata</taxon>
        <taxon>Craniata</taxon>
        <taxon>Vertebrata</taxon>
        <taxon>Euteleostomi</taxon>
        <taxon>Mammalia</taxon>
        <taxon>Eutheria</taxon>
        <taxon>Laurasiatheria</taxon>
        <taxon>Carnivora</taxon>
        <taxon>Feliformia</taxon>
        <taxon>Felidae</taxon>
        <taxon>Felinae</taxon>
        <taxon>Acinonyx</taxon>
    </lineage>
</organism>
<reference evidence="4" key="1">
    <citation type="submission" date="2025-05" db="UniProtKB">
        <authorList>
            <consortium name="RefSeq"/>
        </authorList>
    </citation>
    <scope>NUCLEOTIDE SEQUENCE [LARGE SCALE GENOMIC DNA]</scope>
</reference>
<evidence type="ECO:0000256" key="2">
    <source>
        <dbReference type="SAM" id="MobiDB-lite"/>
    </source>
</evidence>
<feature type="compositionally biased region" description="Polar residues" evidence="2">
    <location>
        <begin position="316"/>
        <end position="332"/>
    </location>
</feature>
<feature type="region of interest" description="Disordered" evidence="2">
    <location>
        <begin position="36"/>
        <end position="108"/>
    </location>
</feature>
<feature type="signal peptide" evidence="3">
    <location>
        <begin position="1"/>
        <end position="15"/>
    </location>
</feature>
<evidence type="ECO:0000313" key="4">
    <source>
        <dbReference type="Proteomes" id="UP001652583"/>
    </source>
</evidence>
<gene>
    <name evidence="5" type="primary">LOC128311543</name>
</gene>
<dbReference type="InterPro" id="IPR012674">
    <property type="entry name" value="Calycin"/>
</dbReference>
<feature type="chain" id="PRO_5046489696" evidence="3">
    <location>
        <begin position="16"/>
        <end position="332"/>
    </location>
</feature>
<dbReference type="SUPFAM" id="SSF50814">
    <property type="entry name" value="Lipocalins"/>
    <property type="match status" value="1"/>
</dbReference>
<evidence type="ECO:0000256" key="1">
    <source>
        <dbReference type="ARBA" id="ARBA00006889"/>
    </source>
</evidence>
<accession>A0ABM3NEZ9</accession>